<gene>
    <name evidence="2" type="ORF">B5V02_10135</name>
</gene>
<feature type="transmembrane region" description="Helical" evidence="1">
    <location>
        <begin position="57"/>
        <end position="80"/>
    </location>
</feature>
<keyword evidence="3" id="KW-1185">Reference proteome</keyword>
<organism evidence="2 3">
    <name type="scientific">Mesorhizobium kowhaii</name>
    <dbReference type="NCBI Taxonomy" id="1300272"/>
    <lineage>
        <taxon>Bacteria</taxon>
        <taxon>Pseudomonadati</taxon>
        <taxon>Pseudomonadota</taxon>
        <taxon>Alphaproteobacteria</taxon>
        <taxon>Hyphomicrobiales</taxon>
        <taxon>Phyllobacteriaceae</taxon>
        <taxon>Mesorhizobium</taxon>
    </lineage>
</organism>
<evidence type="ECO:0000256" key="1">
    <source>
        <dbReference type="SAM" id="Phobius"/>
    </source>
</evidence>
<feature type="transmembrane region" description="Helical" evidence="1">
    <location>
        <begin position="12"/>
        <end position="37"/>
    </location>
</feature>
<dbReference type="EMBL" id="MZXV01000019">
    <property type="protein sequence ID" value="PZV38689.1"/>
    <property type="molecule type" value="Genomic_DNA"/>
</dbReference>
<name>A0A2W7CY13_9HYPH</name>
<protein>
    <submittedName>
        <fullName evidence="2">Uncharacterized protein</fullName>
    </submittedName>
</protein>
<keyword evidence="1" id="KW-0472">Membrane</keyword>
<reference evidence="3" key="1">
    <citation type="submission" date="2017-03" db="EMBL/GenBank/DDBJ databases">
        <authorList>
            <person name="Safronova V.I."/>
            <person name="Sazanova A.L."/>
            <person name="Chirak E.R."/>
        </authorList>
    </citation>
    <scope>NUCLEOTIDE SEQUENCE [LARGE SCALE GENOMIC DNA]</scope>
    <source>
        <strain evidence="3">Ach-343</strain>
    </source>
</reference>
<feature type="transmembrane region" description="Helical" evidence="1">
    <location>
        <begin position="87"/>
        <end position="110"/>
    </location>
</feature>
<dbReference type="AlphaFoldDB" id="A0A2W7CY13"/>
<sequence>MSRDLPWGRIGYAFFGYLAAVLIAVTATMFAMLLPTVLPDDGAWGSYYATSRSLGDIFPFALMITFLTALPGFLLTLFVARRRGWVGWLPFACAGTLDAILALVILNISLVQNRPFETPLQILLPCLPGGFAGGFAYWAVVRRSLLSKEEIVSP</sequence>
<comment type="caution">
    <text evidence="2">The sequence shown here is derived from an EMBL/GenBank/DDBJ whole genome shotgun (WGS) entry which is preliminary data.</text>
</comment>
<accession>A0A2W7CY13</accession>
<dbReference type="OrthoDB" id="8101417at2"/>
<feature type="transmembrane region" description="Helical" evidence="1">
    <location>
        <begin position="122"/>
        <end position="141"/>
    </location>
</feature>
<evidence type="ECO:0000313" key="3">
    <source>
        <dbReference type="Proteomes" id="UP000248616"/>
    </source>
</evidence>
<dbReference type="RefSeq" id="WP_111544103.1">
    <property type="nucleotide sequence ID" value="NZ_MZXV01000019.1"/>
</dbReference>
<keyword evidence="1" id="KW-1133">Transmembrane helix</keyword>
<proteinExistence type="predicted"/>
<evidence type="ECO:0000313" key="2">
    <source>
        <dbReference type="EMBL" id="PZV38689.1"/>
    </source>
</evidence>
<dbReference type="Proteomes" id="UP000248616">
    <property type="component" value="Unassembled WGS sequence"/>
</dbReference>
<keyword evidence="1" id="KW-0812">Transmembrane</keyword>